<organism evidence="2 3">
    <name type="scientific">Methylocystis rosea</name>
    <dbReference type="NCBI Taxonomy" id="173366"/>
    <lineage>
        <taxon>Bacteria</taxon>
        <taxon>Pseudomonadati</taxon>
        <taxon>Pseudomonadota</taxon>
        <taxon>Alphaproteobacteria</taxon>
        <taxon>Hyphomicrobiales</taxon>
        <taxon>Methylocystaceae</taxon>
        <taxon>Methylocystis</taxon>
    </lineage>
</organism>
<dbReference type="KEGG" id="mros:EHO51_14295"/>
<keyword evidence="1" id="KW-0472">Membrane</keyword>
<keyword evidence="1" id="KW-0812">Transmembrane</keyword>
<name>A0A3G8M8I0_9HYPH</name>
<gene>
    <name evidence="2" type="ORF">EHO51_14295</name>
</gene>
<dbReference type="Proteomes" id="UP000273982">
    <property type="component" value="Chromosome"/>
</dbReference>
<protein>
    <submittedName>
        <fullName evidence="2">Uncharacterized protein</fullName>
    </submittedName>
</protein>
<reference evidence="2 3" key="1">
    <citation type="submission" date="2018-11" db="EMBL/GenBank/DDBJ databases">
        <title>Genome squencing of methanotrophic bacteria isolated from alkaline groundwater in Korea.</title>
        <authorList>
            <person name="Nguyen L.N."/>
        </authorList>
    </citation>
    <scope>NUCLEOTIDE SEQUENCE [LARGE SCALE GENOMIC DNA]</scope>
    <source>
        <strain evidence="2 3">GW6</strain>
    </source>
</reference>
<evidence type="ECO:0000256" key="1">
    <source>
        <dbReference type="SAM" id="Phobius"/>
    </source>
</evidence>
<dbReference type="EMBL" id="CP034086">
    <property type="protein sequence ID" value="AZG77804.1"/>
    <property type="molecule type" value="Genomic_DNA"/>
</dbReference>
<dbReference type="AlphaFoldDB" id="A0A3G8M8I0"/>
<accession>A0A3G8M8I0</accession>
<evidence type="ECO:0000313" key="3">
    <source>
        <dbReference type="Proteomes" id="UP000273982"/>
    </source>
</evidence>
<keyword evidence="1" id="KW-1133">Transmembrane helix</keyword>
<proteinExistence type="predicted"/>
<sequence length="140" mass="15060">MILVLIFVGVALATGSVLSLIDGQFKVSKVTAVMAFVGGMIMVVGAEAGLIGSSSSFFKAQQIKTSACELDGESAYPENRRLDPDHLIRKYILGCMAQSGYAWTNDHEHCKEAPLATNPLCYLPTGLFDRAVTKVQVAFE</sequence>
<evidence type="ECO:0000313" key="2">
    <source>
        <dbReference type="EMBL" id="AZG77804.1"/>
    </source>
</evidence>
<feature type="transmembrane region" description="Helical" evidence="1">
    <location>
        <begin position="29"/>
        <end position="51"/>
    </location>
</feature>